<sequence>MEDILVTSIHVVLYLSGNICQTLEWLLSIPGASNTTLETLVSYSHVVKEVREKHVRTATR</sequence>
<comment type="caution">
    <text evidence="1">The sequence shown here is derived from an EMBL/GenBank/DDBJ whole genome shotgun (WGS) entry which is preliminary data.</text>
</comment>
<organism evidence="1 2">
    <name type="scientific">Acorus gramineus</name>
    <name type="common">Dwarf sweet flag</name>
    <dbReference type="NCBI Taxonomy" id="55184"/>
    <lineage>
        <taxon>Eukaryota</taxon>
        <taxon>Viridiplantae</taxon>
        <taxon>Streptophyta</taxon>
        <taxon>Embryophyta</taxon>
        <taxon>Tracheophyta</taxon>
        <taxon>Spermatophyta</taxon>
        <taxon>Magnoliopsida</taxon>
        <taxon>Liliopsida</taxon>
        <taxon>Acoraceae</taxon>
        <taxon>Acorus</taxon>
    </lineage>
</organism>
<dbReference type="AlphaFoldDB" id="A0AAV9BMB4"/>
<evidence type="ECO:0000313" key="1">
    <source>
        <dbReference type="EMBL" id="KAK1277512.1"/>
    </source>
</evidence>
<reference evidence="1" key="2">
    <citation type="submission" date="2023-06" db="EMBL/GenBank/DDBJ databases">
        <authorList>
            <person name="Ma L."/>
            <person name="Liu K.-W."/>
            <person name="Li Z."/>
            <person name="Hsiao Y.-Y."/>
            <person name="Qi Y."/>
            <person name="Fu T."/>
            <person name="Tang G."/>
            <person name="Zhang D."/>
            <person name="Sun W.-H."/>
            <person name="Liu D.-K."/>
            <person name="Li Y."/>
            <person name="Chen G.-Z."/>
            <person name="Liu X.-D."/>
            <person name="Liao X.-Y."/>
            <person name="Jiang Y.-T."/>
            <person name="Yu X."/>
            <person name="Hao Y."/>
            <person name="Huang J."/>
            <person name="Zhao X.-W."/>
            <person name="Ke S."/>
            <person name="Chen Y.-Y."/>
            <person name="Wu W.-L."/>
            <person name="Hsu J.-L."/>
            <person name="Lin Y.-F."/>
            <person name="Huang M.-D."/>
            <person name="Li C.-Y."/>
            <person name="Huang L."/>
            <person name="Wang Z.-W."/>
            <person name="Zhao X."/>
            <person name="Zhong W.-Y."/>
            <person name="Peng D.-H."/>
            <person name="Ahmad S."/>
            <person name="Lan S."/>
            <person name="Zhang J.-S."/>
            <person name="Tsai W.-C."/>
            <person name="Van De Peer Y."/>
            <person name="Liu Z.-J."/>
        </authorList>
    </citation>
    <scope>NUCLEOTIDE SEQUENCE</scope>
    <source>
        <strain evidence="1">SCP</strain>
        <tissue evidence="1">Leaves</tissue>
    </source>
</reference>
<dbReference type="Proteomes" id="UP001179952">
    <property type="component" value="Unassembled WGS sequence"/>
</dbReference>
<evidence type="ECO:0000313" key="2">
    <source>
        <dbReference type="Proteomes" id="UP001179952"/>
    </source>
</evidence>
<proteinExistence type="predicted"/>
<reference evidence="1" key="1">
    <citation type="journal article" date="2023" name="Nat. Commun.">
        <title>Diploid and tetraploid genomes of Acorus and the evolution of monocots.</title>
        <authorList>
            <person name="Ma L."/>
            <person name="Liu K.W."/>
            <person name="Li Z."/>
            <person name="Hsiao Y.Y."/>
            <person name="Qi Y."/>
            <person name="Fu T."/>
            <person name="Tang G.D."/>
            <person name="Zhang D."/>
            <person name="Sun W.H."/>
            <person name="Liu D.K."/>
            <person name="Li Y."/>
            <person name="Chen G.Z."/>
            <person name="Liu X.D."/>
            <person name="Liao X.Y."/>
            <person name="Jiang Y.T."/>
            <person name="Yu X."/>
            <person name="Hao Y."/>
            <person name="Huang J."/>
            <person name="Zhao X.W."/>
            <person name="Ke S."/>
            <person name="Chen Y.Y."/>
            <person name="Wu W.L."/>
            <person name="Hsu J.L."/>
            <person name="Lin Y.F."/>
            <person name="Huang M.D."/>
            <person name="Li C.Y."/>
            <person name="Huang L."/>
            <person name="Wang Z.W."/>
            <person name="Zhao X."/>
            <person name="Zhong W.Y."/>
            <person name="Peng D.H."/>
            <person name="Ahmad S."/>
            <person name="Lan S."/>
            <person name="Zhang J.S."/>
            <person name="Tsai W.C."/>
            <person name="Van de Peer Y."/>
            <person name="Liu Z.J."/>
        </authorList>
    </citation>
    <scope>NUCLEOTIDE SEQUENCE</scope>
    <source>
        <strain evidence="1">SCP</strain>
    </source>
</reference>
<keyword evidence="2" id="KW-1185">Reference proteome</keyword>
<dbReference type="EMBL" id="JAUJYN010000002">
    <property type="protein sequence ID" value="KAK1277512.1"/>
    <property type="molecule type" value="Genomic_DNA"/>
</dbReference>
<name>A0AAV9BMB4_ACOGR</name>
<protein>
    <submittedName>
        <fullName evidence="1">Uncharacterized protein</fullName>
    </submittedName>
</protein>
<accession>A0AAV9BMB4</accession>
<gene>
    <name evidence="1" type="ORF">QJS04_geneDACA017553</name>
</gene>